<dbReference type="GO" id="GO:0005634">
    <property type="term" value="C:nucleus"/>
    <property type="evidence" value="ECO:0007669"/>
    <property type="project" value="TreeGrafter"/>
</dbReference>
<dbReference type="PANTHER" id="PTHR15885:SF1">
    <property type="entry name" value="COILED-COIL DOMAIN-CONTAINING PROTEIN 174"/>
    <property type="match status" value="1"/>
</dbReference>
<dbReference type="PANTHER" id="PTHR15885">
    <property type="entry name" value="COILED-COIL DOMAIN-CONTAINING PROTEIN 174"/>
    <property type="match status" value="1"/>
</dbReference>
<gene>
    <name evidence="5" type="ORF">K0M31_018728</name>
</gene>
<evidence type="ECO:0000256" key="2">
    <source>
        <dbReference type="SAM" id="Coils"/>
    </source>
</evidence>
<dbReference type="InterPro" id="IPR025066">
    <property type="entry name" value="CCDC174-like"/>
</dbReference>
<protein>
    <recommendedName>
        <fullName evidence="4">CCDC174 alpha/beta GRSR domain-containing protein</fullName>
    </recommendedName>
</protein>
<dbReference type="AlphaFoldDB" id="A0AA40G458"/>
<dbReference type="Proteomes" id="UP001177670">
    <property type="component" value="Unassembled WGS sequence"/>
</dbReference>
<evidence type="ECO:0000256" key="1">
    <source>
        <dbReference type="ARBA" id="ARBA00023054"/>
    </source>
</evidence>
<evidence type="ECO:0000256" key="3">
    <source>
        <dbReference type="SAM" id="MobiDB-lite"/>
    </source>
</evidence>
<dbReference type="Pfam" id="PF13300">
    <property type="entry name" value="DUF4078"/>
    <property type="match status" value="1"/>
</dbReference>
<feature type="compositionally biased region" description="Basic and acidic residues" evidence="3">
    <location>
        <begin position="51"/>
        <end position="60"/>
    </location>
</feature>
<dbReference type="Pfam" id="PF25449">
    <property type="entry name" value="CCDC174_GRSR"/>
    <property type="match status" value="1"/>
</dbReference>
<organism evidence="5 6">
    <name type="scientific">Melipona bicolor</name>
    <dbReference type="NCBI Taxonomy" id="60889"/>
    <lineage>
        <taxon>Eukaryota</taxon>
        <taxon>Metazoa</taxon>
        <taxon>Ecdysozoa</taxon>
        <taxon>Arthropoda</taxon>
        <taxon>Hexapoda</taxon>
        <taxon>Insecta</taxon>
        <taxon>Pterygota</taxon>
        <taxon>Neoptera</taxon>
        <taxon>Endopterygota</taxon>
        <taxon>Hymenoptera</taxon>
        <taxon>Apocrita</taxon>
        <taxon>Aculeata</taxon>
        <taxon>Apoidea</taxon>
        <taxon>Anthophila</taxon>
        <taxon>Apidae</taxon>
        <taxon>Melipona</taxon>
    </lineage>
</organism>
<accession>A0AA40G458</accession>
<sequence length="505" mass="59502">MNNTKKINVNFSSLVGLKAELLKKQHEVNEAKLKSEINHTATKLQKKKSKKVGEESKKENSKIPEYIEDINIHKKSKLMLEAKARLYERLKKSRTTNENFLVDFTNKSDESEEEPLPKDETDAVLENEDDWVEYEDCFGRTRKCLREDLPLMQEKDQLIKQQIINKKGIDPKTNDVIDQNYVKEEKEPEIEIMRRKWEEQTQKVADKVNIHYQDILFDEARTHGVGYYAFSQDEEKRVKQQENLFNLRKETEKKQREIKELKELRQKMEHNRLKAAKIRQRIRAGLPIDMIEEEFREKSDSEFSQNASENMHNAEENLIKVKETKKENNDNQTTEKNKRLEKENKIKALGELLGKRKHWYEMSQEEWVQKCRKMRVTEFGPIYENFKSAGYLNSENADISLSIHNDIIKSHPYQQDGTENEIDIHSYDIPLPPSSSTFTNDSNTVYNNVIETINQSNSTSSIDPELYKSNNIVQNQMKQNRSIDEASITAGLKYLREKFEKNQNT</sequence>
<dbReference type="EMBL" id="JAHYIQ010000007">
    <property type="protein sequence ID" value="KAK1130603.1"/>
    <property type="molecule type" value="Genomic_DNA"/>
</dbReference>
<proteinExistence type="predicted"/>
<keyword evidence="1 2" id="KW-0175">Coiled coil</keyword>
<keyword evidence="6" id="KW-1185">Reference proteome</keyword>
<evidence type="ECO:0000313" key="6">
    <source>
        <dbReference type="Proteomes" id="UP001177670"/>
    </source>
</evidence>
<evidence type="ECO:0000313" key="5">
    <source>
        <dbReference type="EMBL" id="KAK1130603.1"/>
    </source>
</evidence>
<feature type="region of interest" description="Disordered" evidence="3">
    <location>
        <begin position="33"/>
        <end position="60"/>
    </location>
</feature>
<reference evidence="5" key="1">
    <citation type="submission" date="2021-10" db="EMBL/GenBank/DDBJ databases">
        <title>Melipona bicolor Genome sequencing and assembly.</title>
        <authorList>
            <person name="Araujo N.S."/>
            <person name="Arias M.C."/>
        </authorList>
    </citation>
    <scope>NUCLEOTIDE SEQUENCE</scope>
    <source>
        <strain evidence="5">USP_2M_L1-L4_2017</strain>
        <tissue evidence="5">Whole body</tissue>
    </source>
</reference>
<feature type="coiled-coil region" evidence="2">
    <location>
        <begin position="237"/>
        <end position="331"/>
    </location>
</feature>
<name>A0AA40G458_9HYME</name>
<feature type="domain" description="CCDC174 alpha/beta GRSR" evidence="4">
    <location>
        <begin position="131"/>
        <end position="158"/>
    </location>
</feature>
<evidence type="ECO:0000259" key="4">
    <source>
        <dbReference type="Pfam" id="PF25449"/>
    </source>
</evidence>
<comment type="caution">
    <text evidence="5">The sequence shown here is derived from an EMBL/GenBank/DDBJ whole genome shotgun (WGS) entry which is preliminary data.</text>
</comment>
<dbReference type="InterPro" id="IPR057464">
    <property type="entry name" value="CCDC174_GRSR"/>
</dbReference>